<dbReference type="EMBL" id="CP063144">
    <property type="protein sequence ID" value="QOR94578.1"/>
    <property type="molecule type" value="Genomic_DNA"/>
</dbReference>
<protein>
    <recommendedName>
        <fullName evidence="4">Thymidylate kinase</fullName>
    </recommendedName>
</protein>
<dbReference type="RefSeq" id="WP_193436375.1">
    <property type="nucleotide sequence ID" value="NZ_CP063144.1"/>
</dbReference>
<gene>
    <name evidence="2" type="ORF">IMZ38_01165</name>
</gene>
<dbReference type="Gene3D" id="3.40.50.300">
    <property type="entry name" value="P-loop containing nucleotide triphosphate hydrolases"/>
    <property type="match status" value="1"/>
</dbReference>
<keyword evidence="1" id="KW-1133">Transmembrane helix</keyword>
<keyword evidence="1" id="KW-0812">Transmembrane</keyword>
<dbReference type="SUPFAM" id="SSF52540">
    <property type="entry name" value="P-loop containing nucleoside triphosphate hydrolases"/>
    <property type="match status" value="1"/>
</dbReference>
<evidence type="ECO:0000313" key="2">
    <source>
        <dbReference type="EMBL" id="QOR94578.1"/>
    </source>
</evidence>
<accession>A0A7M1UQQ0</accession>
<feature type="transmembrane region" description="Helical" evidence="1">
    <location>
        <begin position="81"/>
        <end position="101"/>
    </location>
</feature>
<dbReference type="Proteomes" id="UP000593766">
    <property type="component" value="Chromosome"/>
</dbReference>
<name>A0A7M1UQQ0_9CREN</name>
<dbReference type="OrthoDB" id="43083at2157"/>
<dbReference type="KEGG" id="tcs:IMZ38_01165"/>
<keyword evidence="3" id="KW-1185">Reference proteome</keyword>
<evidence type="ECO:0008006" key="4">
    <source>
        <dbReference type="Google" id="ProtNLM"/>
    </source>
</evidence>
<reference evidence="2 3" key="1">
    <citation type="submission" date="2020-10" db="EMBL/GenBank/DDBJ databases">
        <title>Complete genome sequence of Thermosphaera aggregans strain 3507.</title>
        <authorList>
            <person name="Zayulina K.S."/>
            <person name="Elcheninov A.G."/>
            <person name="Toshchakov S.V."/>
            <person name="Kublanov I.V."/>
            <person name="Kochetkova T.V."/>
        </authorList>
    </citation>
    <scope>NUCLEOTIDE SEQUENCE [LARGE SCALE GENOMIC DNA]</scope>
    <source>
        <strain evidence="2 3">3507</strain>
    </source>
</reference>
<dbReference type="AlphaFoldDB" id="A0A7M1UQQ0"/>
<evidence type="ECO:0000313" key="3">
    <source>
        <dbReference type="Proteomes" id="UP000593766"/>
    </source>
</evidence>
<proteinExistence type="predicted"/>
<sequence>MKFIYLYGPDGAGKSTQARLIVKVLRLKGLKVKRVLIRSKHYPFRILWNFLRLTCGEPYVYPGGYVTKVPKRTILQRISTFIVYAELLNALALTFIVQLYLRLGYVIVAERYLLDSFTDFLYFFKNIVKKRPIGVLKILFAFIPRDMIFIFLDADYQTLWKRYKKRGSIPEPEDYIAFQRAVGKVFSQRFNPNITIFTPKNTIIQTHSLIINVVFKEEI</sequence>
<dbReference type="InterPro" id="IPR027417">
    <property type="entry name" value="P-loop_NTPase"/>
</dbReference>
<organism evidence="2 3">
    <name type="scientific">Thermosphaera chiliense</name>
    <dbReference type="NCBI Taxonomy" id="3402707"/>
    <lineage>
        <taxon>Archaea</taxon>
        <taxon>Thermoproteota</taxon>
        <taxon>Thermoprotei</taxon>
        <taxon>Desulfurococcales</taxon>
        <taxon>Desulfurococcaceae</taxon>
        <taxon>Thermosphaera</taxon>
    </lineage>
</organism>
<keyword evidence="1" id="KW-0472">Membrane</keyword>
<evidence type="ECO:0000256" key="1">
    <source>
        <dbReference type="SAM" id="Phobius"/>
    </source>
</evidence>
<dbReference type="GeneID" id="59453985"/>